<evidence type="ECO:0000259" key="1">
    <source>
        <dbReference type="Pfam" id="PF07969"/>
    </source>
</evidence>
<gene>
    <name evidence="2" type="ORF">DCMF_03900</name>
</gene>
<protein>
    <submittedName>
        <fullName evidence="2">Formylmethanofuran dehydrogenase subunit A</fullName>
    </submittedName>
</protein>
<dbReference type="AlphaFoldDB" id="A0A3G1KPI4"/>
<dbReference type="InterPro" id="IPR013108">
    <property type="entry name" value="Amidohydro_3"/>
</dbReference>
<dbReference type="OrthoDB" id="9775607at2"/>
<dbReference type="RefSeq" id="WP_148133221.1">
    <property type="nucleotide sequence ID" value="NZ_CP017634.1"/>
</dbReference>
<keyword evidence="3" id="KW-1185">Reference proteome</keyword>
<sequence length="546" mass="60528">MLKIVNGQVYDPIHGVRGEVKDIFMEKGRIMEPPLSGAVDEIIDAAGCVVMPGGIEIHSHIAGAKVNSARSMCPEDHYDHFKLSTKETRSGTGYTVPSTFLTGYLYAQLGYTTAFEAAVPALEARHAHEELTDTPLLDAGIYTLMGNNHMIMKVLSDPDPCACKERLRDLVTWLLTSSKGYAVKVVNPGGVESWKWSQGAVDLDTAIPPFGVTPRKMLLNLAEVVRDLKLPHALHLHANHLGEAGNYRTTLETMRALEGYRVHFTHLQFHSYGLTKKGGIRSAARRIAEYLNEHPEFTCDVGQIVFGPATTMTADSPMQFRLHQMTGHKWINADIEMETGSGIVPMMYRPSVLINAIQWCIGLELLLLVKNPWQIILTTDHPNAGPFTSYPHIIRLLMDADYRNAMFQTLHPKVAQYTHLKELDREYSLEEIAIVTRSAAAKALGLPQKGHLGAGAEADVAIYRVQQDQEKMFAQPAYVLKEGKVVVRNGEAVQSFPGRRLLVEPDGAKALGSDLALDFANYYSIALSNFPVQEEYLCRPEVIPCI</sequence>
<accession>A0A3G1KPI4</accession>
<dbReference type="Gene3D" id="2.30.40.10">
    <property type="entry name" value="Urease, subunit C, domain 1"/>
    <property type="match status" value="2"/>
</dbReference>
<dbReference type="Pfam" id="PF07969">
    <property type="entry name" value="Amidohydro_3"/>
    <property type="match status" value="1"/>
</dbReference>
<dbReference type="GO" id="GO:0016810">
    <property type="term" value="F:hydrolase activity, acting on carbon-nitrogen (but not peptide) bonds"/>
    <property type="evidence" value="ECO:0007669"/>
    <property type="project" value="InterPro"/>
</dbReference>
<dbReference type="NCBIfam" id="TIGR03121">
    <property type="entry name" value="one_C_dehyd_A"/>
    <property type="match status" value="1"/>
</dbReference>
<dbReference type="InterPro" id="IPR032466">
    <property type="entry name" value="Metal_Hydrolase"/>
</dbReference>
<dbReference type="PANTHER" id="PTHR11647:SF1">
    <property type="entry name" value="COLLAPSIN RESPONSE MEDIATOR PROTEIN"/>
    <property type="match status" value="1"/>
</dbReference>
<dbReference type="PIRSF" id="PIRSF006453">
    <property type="entry name" value="FwdA"/>
    <property type="match status" value="1"/>
</dbReference>
<dbReference type="InterPro" id="IPR011059">
    <property type="entry name" value="Metal-dep_hydrolase_composite"/>
</dbReference>
<organism evidence="2 3">
    <name type="scientific">Formimonas warabiya</name>
    <dbReference type="NCBI Taxonomy" id="1761012"/>
    <lineage>
        <taxon>Bacteria</taxon>
        <taxon>Bacillati</taxon>
        <taxon>Bacillota</taxon>
        <taxon>Clostridia</taxon>
        <taxon>Eubacteriales</taxon>
        <taxon>Peptococcaceae</taxon>
        <taxon>Candidatus Formimonas</taxon>
    </lineage>
</organism>
<evidence type="ECO:0000313" key="2">
    <source>
        <dbReference type="EMBL" id="ATW24045.1"/>
    </source>
</evidence>
<name>A0A3G1KPI4_FORW1</name>
<dbReference type="InterPro" id="IPR012027">
    <property type="entry name" value="Formylmethanofuran_DH_asu"/>
</dbReference>
<evidence type="ECO:0000313" key="3">
    <source>
        <dbReference type="Proteomes" id="UP000323521"/>
    </source>
</evidence>
<proteinExistence type="predicted"/>
<dbReference type="PANTHER" id="PTHR11647">
    <property type="entry name" value="HYDRANTOINASE/DIHYDROPYRIMIDINASE FAMILY MEMBER"/>
    <property type="match status" value="1"/>
</dbReference>
<dbReference type="SUPFAM" id="SSF51556">
    <property type="entry name" value="Metallo-dependent hydrolases"/>
    <property type="match status" value="1"/>
</dbReference>
<dbReference type="KEGG" id="fwa:DCMF_03900"/>
<reference evidence="2 3" key="1">
    <citation type="submission" date="2016-10" db="EMBL/GenBank/DDBJ databases">
        <title>Complete Genome Sequence of Peptococcaceae strain DCMF.</title>
        <authorList>
            <person name="Edwards R.J."/>
            <person name="Holland S.I."/>
            <person name="Deshpande N.P."/>
            <person name="Wong Y.K."/>
            <person name="Ertan H."/>
            <person name="Manefield M."/>
            <person name="Russell T.L."/>
            <person name="Lee M.J."/>
        </authorList>
    </citation>
    <scope>NUCLEOTIDE SEQUENCE [LARGE SCALE GENOMIC DNA]</scope>
    <source>
        <strain evidence="2 3">DCMF</strain>
    </source>
</reference>
<dbReference type="Proteomes" id="UP000323521">
    <property type="component" value="Chromosome"/>
</dbReference>
<dbReference type="Gene3D" id="3.20.20.140">
    <property type="entry name" value="Metal-dependent hydrolases"/>
    <property type="match status" value="1"/>
</dbReference>
<dbReference type="InterPro" id="IPR050378">
    <property type="entry name" value="Metallo-dep_Hydrolases_sf"/>
</dbReference>
<dbReference type="SUPFAM" id="SSF51338">
    <property type="entry name" value="Composite domain of metallo-dependent hydrolases"/>
    <property type="match status" value="2"/>
</dbReference>
<dbReference type="EMBL" id="CP017634">
    <property type="protein sequence ID" value="ATW24045.1"/>
    <property type="molecule type" value="Genomic_DNA"/>
</dbReference>
<feature type="domain" description="Amidohydrolase 3" evidence="1">
    <location>
        <begin position="41"/>
        <end position="487"/>
    </location>
</feature>